<reference evidence="7 8" key="1">
    <citation type="submission" date="2013-01" db="EMBL/GenBank/DDBJ databases">
        <title>Whole genome shotgun sequence of Gordonia soli NBRC 108243.</title>
        <authorList>
            <person name="Isaki-Nakamura S."/>
            <person name="Hosoyama A."/>
            <person name="Tsuchikane K."/>
            <person name="Ando Y."/>
            <person name="Baba S."/>
            <person name="Ohji S."/>
            <person name="Hamada M."/>
            <person name="Tamura T."/>
            <person name="Yamazoe A."/>
            <person name="Yamazaki S."/>
            <person name="Fujita N."/>
        </authorList>
    </citation>
    <scope>NUCLEOTIDE SEQUENCE [LARGE SCALE GENOMIC DNA]</scope>
    <source>
        <strain evidence="7 8">NBRC 108243</strain>
    </source>
</reference>
<feature type="chain" id="PRO_5039615836" evidence="5">
    <location>
        <begin position="23"/>
        <end position="344"/>
    </location>
</feature>
<dbReference type="PROSITE" id="PS50983">
    <property type="entry name" value="FE_B12_PBP"/>
    <property type="match status" value="1"/>
</dbReference>
<comment type="caution">
    <text evidence="7">The sequence shown here is derived from an EMBL/GenBank/DDBJ whole genome shotgun (WGS) entry which is preliminary data.</text>
</comment>
<organism evidence="7 8">
    <name type="scientific">Gordonia soli NBRC 108243</name>
    <dbReference type="NCBI Taxonomy" id="1223545"/>
    <lineage>
        <taxon>Bacteria</taxon>
        <taxon>Bacillati</taxon>
        <taxon>Actinomycetota</taxon>
        <taxon>Actinomycetes</taxon>
        <taxon>Mycobacteriales</taxon>
        <taxon>Gordoniaceae</taxon>
        <taxon>Gordonia</taxon>
    </lineage>
</organism>
<comment type="subcellular location">
    <subcellularLocation>
        <location evidence="1">Cell envelope</location>
    </subcellularLocation>
</comment>
<dbReference type="GO" id="GO:0030288">
    <property type="term" value="C:outer membrane-bounded periplasmic space"/>
    <property type="evidence" value="ECO:0007669"/>
    <property type="project" value="TreeGrafter"/>
</dbReference>
<evidence type="ECO:0000256" key="1">
    <source>
        <dbReference type="ARBA" id="ARBA00004196"/>
    </source>
</evidence>
<dbReference type="eggNOG" id="COG0614">
    <property type="taxonomic scope" value="Bacteria"/>
</dbReference>
<dbReference type="GO" id="GO:1901678">
    <property type="term" value="P:iron coordination entity transport"/>
    <property type="evidence" value="ECO:0007669"/>
    <property type="project" value="UniProtKB-ARBA"/>
</dbReference>
<name>M0QE38_9ACTN</name>
<evidence type="ECO:0000259" key="6">
    <source>
        <dbReference type="PROSITE" id="PS50983"/>
    </source>
</evidence>
<proteinExistence type="inferred from homology"/>
<gene>
    <name evidence="7" type="ORF">GS4_05_00430</name>
</gene>
<dbReference type="InterPro" id="IPR002491">
    <property type="entry name" value="ABC_transptr_periplasmic_BD"/>
</dbReference>
<evidence type="ECO:0000256" key="4">
    <source>
        <dbReference type="ARBA" id="ARBA00022729"/>
    </source>
</evidence>
<evidence type="ECO:0000256" key="5">
    <source>
        <dbReference type="SAM" id="SignalP"/>
    </source>
</evidence>
<dbReference type="InterPro" id="IPR051313">
    <property type="entry name" value="Bact_iron-sidero_bind"/>
</dbReference>
<evidence type="ECO:0000256" key="3">
    <source>
        <dbReference type="ARBA" id="ARBA00022448"/>
    </source>
</evidence>
<comment type="similarity">
    <text evidence="2">Belongs to the bacterial solute-binding protein 8 family.</text>
</comment>
<dbReference type="PANTHER" id="PTHR30532:SF1">
    <property type="entry name" value="IRON(3+)-HYDROXAMATE-BINDING PROTEIN FHUD"/>
    <property type="match status" value="1"/>
</dbReference>
<dbReference type="EMBL" id="BANX01000005">
    <property type="protein sequence ID" value="GAC66835.1"/>
    <property type="molecule type" value="Genomic_DNA"/>
</dbReference>
<dbReference type="STRING" id="1223545.GS4_05_00430"/>
<evidence type="ECO:0000256" key="2">
    <source>
        <dbReference type="ARBA" id="ARBA00008814"/>
    </source>
</evidence>
<keyword evidence="8" id="KW-1185">Reference proteome</keyword>
<dbReference type="OrthoDB" id="9793175at2"/>
<dbReference type="AlphaFoldDB" id="M0QE38"/>
<protein>
    <submittedName>
        <fullName evidence="7">Putative iron-siderophore ABC transporter substrate-binding protein</fullName>
    </submittedName>
</protein>
<sequence>MIRPGSRNLRVASAVVIILAMAGCGTTDVGGAPDPSMMSGSAGCSRGAPATTGAVTVTDDFGRKVTLEKPAARVASTEWQQTEDLLTLCLTPVAVADTKGYAAYDTAEKLPHGVTDVGTRSEPDLDALAGVAPDLVIVEATAADDPRVTGLEKRGVKVLATKGADATDPVAHMRSLFTLIAEVTGRTDRADQVLTELDSHVDEARSKVMRAGLATRDFVYLDGWVEGGNVTIRPFGRGALFSALGERLGLTAAWNGQVDSTYGLGQTDLEGMIAVGDANLFYTATEDPTSDNYVTELGKSSIWANLPAVKEGRAKPFPPGIWTFGGPRSAVQAVDAYVDLLIAE</sequence>
<keyword evidence="3" id="KW-0813">Transport</keyword>
<dbReference type="Proteomes" id="UP000011666">
    <property type="component" value="Unassembled WGS sequence"/>
</dbReference>
<dbReference type="PANTHER" id="PTHR30532">
    <property type="entry name" value="IRON III DICITRATE-BINDING PERIPLASMIC PROTEIN"/>
    <property type="match status" value="1"/>
</dbReference>
<dbReference type="Pfam" id="PF01497">
    <property type="entry name" value="Peripla_BP_2"/>
    <property type="match status" value="1"/>
</dbReference>
<keyword evidence="4 5" id="KW-0732">Signal</keyword>
<evidence type="ECO:0000313" key="7">
    <source>
        <dbReference type="EMBL" id="GAC66835.1"/>
    </source>
</evidence>
<evidence type="ECO:0000313" key="8">
    <source>
        <dbReference type="Proteomes" id="UP000011666"/>
    </source>
</evidence>
<dbReference type="PROSITE" id="PS51257">
    <property type="entry name" value="PROKAR_LIPOPROTEIN"/>
    <property type="match status" value="1"/>
</dbReference>
<dbReference type="Gene3D" id="3.40.50.1980">
    <property type="entry name" value="Nitrogenase molybdenum iron protein domain"/>
    <property type="match status" value="2"/>
</dbReference>
<accession>M0QE38</accession>
<dbReference type="SUPFAM" id="SSF53807">
    <property type="entry name" value="Helical backbone' metal receptor"/>
    <property type="match status" value="1"/>
</dbReference>
<feature type="domain" description="Fe/B12 periplasmic-binding" evidence="6">
    <location>
        <begin position="73"/>
        <end position="344"/>
    </location>
</feature>
<feature type="signal peptide" evidence="5">
    <location>
        <begin position="1"/>
        <end position="22"/>
    </location>
</feature>